<sequence>VRQGGFLGEGVGEAGLCKGGPFYEHFLNVGSGVEICFDSDVPNLFFNEGFLSTVLTGCLPYCCLWTGVILKYSSHEQRVSNAPVENFFGYLKNQILAGERNLKCSRFVRKMREHVLAICKESRMDTKKSRSTRKPKVQNDSSEVTS</sequence>
<name>V5GDP0_ANOGL</name>
<proteinExistence type="predicted"/>
<protein>
    <submittedName>
        <fullName evidence="2">Uncharacterized protein</fullName>
    </submittedName>
</protein>
<dbReference type="EMBL" id="GALX01006347">
    <property type="protein sequence ID" value="JAB62119.1"/>
    <property type="molecule type" value="Transcribed_RNA"/>
</dbReference>
<feature type="non-terminal residue" evidence="2">
    <location>
        <position position="146"/>
    </location>
</feature>
<reference evidence="2" key="1">
    <citation type="submission" date="2013-07" db="EMBL/GenBank/DDBJ databases">
        <title>Midgut Transcriptome Profiling of Anoplphora glabripennis, a Lignocellulose Degrading, Wood-Boring Cerambycid.</title>
        <authorList>
            <person name="Scully E.D."/>
            <person name="Hoover K."/>
            <person name="Carlson J.E."/>
            <person name="Tien M."/>
            <person name="Geib S.M."/>
        </authorList>
    </citation>
    <scope>NUCLEOTIDE SEQUENCE</scope>
</reference>
<feature type="non-terminal residue" evidence="2">
    <location>
        <position position="1"/>
    </location>
</feature>
<organism evidence="2">
    <name type="scientific">Anoplophora glabripennis</name>
    <name type="common">Asian longhorn beetle</name>
    <name type="synonym">Anoplophora nobilis</name>
    <dbReference type="NCBI Taxonomy" id="217634"/>
    <lineage>
        <taxon>Eukaryota</taxon>
        <taxon>Metazoa</taxon>
        <taxon>Ecdysozoa</taxon>
        <taxon>Arthropoda</taxon>
        <taxon>Hexapoda</taxon>
        <taxon>Insecta</taxon>
        <taxon>Pterygota</taxon>
        <taxon>Neoptera</taxon>
        <taxon>Endopterygota</taxon>
        <taxon>Coleoptera</taxon>
        <taxon>Polyphaga</taxon>
        <taxon>Cucujiformia</taxon>
        <taxon>Chrysomeloidea</taxon>
        <taxon>Cerambycidae</taxon>
        <taxon>Lamiinae</taxon>
        <taxon>Lamiini</taxon>
        <taxon>Anoplophora</taxon>
    </lineage>
</organism>
<feature type="region of interest" description="Disordered" evidence="1">
    <location>
        <begin position="125"/>
        <end position="146"/>
    </location>
</feature>
<evidence type="ECO:0000313" key="2">
    <source>
        <dbReference type="EMBL" id="JAB62119.1"/>
    </source>
</evidence>
<accession>V5GDP0</accession>
<dbReference type="AlphaFoldDB" id="V5GDP0"/>
<evidence type="ECO:0000256" key="1">
    <source>
        <dbReference type="SAM" id="MobiDB-lite"/>
    </source>
</evidence>